<dbReference type="EMBL" id="AMYB01000003">
    <property type="protein sequence ID" value="OAD04173.1"/>
    <property type="molecule type" value="Genomic_DNA"/>
</dbReference>
<dbReference type="PANTHER" id="PTHR12688:SF0">
    <property type="entry name" value="DYNEIN LIGHT INTERMEDIATE CHAIN"/>
    <property type="match status" value="1"/>
</dbReference>
<feature type="compositionally biased region" description="Polar residues" evidence="11">
    <location>
        <begin position="648"/>
        <end position="658"/>
    </location>
</feature>
<feature type="compositionally biased region" description="Basic and acidic residues" evidence="11">
    <location>
        <begin position="666"/>
        <end position="678"/>
    </location>
</feature>
<keyword evidence="5" id="KW-0493">Microtubule</keyword>
<name>A0A168LZL3_MUCCL</name>
<evidence type="ECO:0000256" key="4">
    <source>
        <dbReference type="ARBA" id="ARBA00022490"/>
    </source>
</evidence>
<sequence length="684" mass="72247">MTINAPASAAGQQQGTQTVEKDEIWSTILTGVASSKMVPTKKLLVLGDPGSGKSTLIHYLKNDPGPQILKNENDEPATATFGISSSHNYAPLPIDNLDDDATNTLALGYNFIDVQDEDNEAIARLGVYQLGLSAVEYMPLLKFALGADTLADSAVIIVLDWTRPWEFLETFQRWINVLQHRMDEICKEGSAGESWSRGKAVVDDLREKVEHYLQTYTEPVPVNTFSNMAASTSTGSVPSTPTTFVTPLVTTTTSADQVTLPLTQGTLTNNLGIPIFVVCCKSDAQNTLEQTLDYKDEQFDFIQQTLRCICMKFGAALFYTSTLQPYTFHNLRQYILHRLLTTATKSYPFKLKAQVVERDSVLVPAGWDSWGKLRVLREGFDCEAVHQGWDSDMDAVADRQQPGAHGCRGNYEQVIANPNATELPLTNVPPPVTCEDEQAFLDRHFETLQHGSELPGRKGTGATAAAAANVTTRPSVVGPLGVSSALDFVQDHRGGGGGVAGSRHKDVISPDGNSKLSSSTSSSTTTNASSVATKLSSLTSGLGSSGSGGAVSTSGIGSNAPLSPIDTNHMASPLGGVSQSGVAGAAAAAAATGGGGPSHEVLANFFQSLLVKKTSSSSGGSSPTATSLLGGSSLNGGSASRGGDDSEGSLQSPSSTGASARRPTISRKDVHKELDRMRQYVNKP</sequence>
<feature type="compositionally biased region" description="Low complexity" evidence="11">
    <location>
        <begin position="9"/>
        <end position="18"/>
    </location>
</feature>
<proteinExistence type="inferred from homology"/>
<evidence type="ECO:0000256" key="7">
    <source>
        <dbReference type="ARBA" id="ARBA00022840"/>
    </source>
</evidence>
<evidence type="ECO:0000313" key="12">
    <source>
        <dbReference type="EMBL" id="OAD04173.1"/>
    </source>
</evidence>
<evidence type="ECO:0000256" key="2">
    <source>
        <dbReference type="ARBA" id="ARBA00006831"/>
    </source>
</evidence>
<comment type="caution">
    <text evidence="12">The sequence shown here is derived from an EMBL/GenBank/DDBJ whole genome shotgun (WGS) entry which is preliminary data.</text>
</comment>
<keyword evidence="4" id="KW-0963">Cytoplasm</keyword>
<keyword evidence="8" id="KW-0243">Dynein</keyword>
<evidence type="ECO:0000256" key="11">
    <source>
        <dbReference type="SAM" id="MobiDB-lite"/>
    </source>
</evidence>
<evidence type="ECO:0000256" key="10">
    <source>
        <dbReference type="ARBA" id="ARBA00023212"/>
    </source>
</evidence>
<dbReference type="PANTHER" id="PTHR12688">
    <property type="entry name" value="DYNEIN LIGHT INTERMEDIATE CHAIN"/>
    <property type="match status" value="1"/>
</dbReference>
<evidence type="ECO:0000256" key="5">
    <source>
        <dbReference type="ARBA" id="ARBA00022701"/>
    </source>
</evidence>
<evidence type="ECO:0000256" key="1">
    <source>
        <dbReference type="ARBA" id="ARBA00004245"/>
    </source>
</evidence>
<keyword evidence="10" id="KW-0206">Cytoskeleton</keyword>
<accession>A0A168LZL3</accession>
<evidence type="ECO:0000256" key="3">
    <source>
        <dbReference type="ARBA" id="ARBA00022448"/>
    </source>
</evidence>
<gene>
    <name evidence="12" type="ORF">MUCCIDRAFT_160939</name>
</gene>
<dbReference type="GO" id="GO:0045504">
    <property type="term" value="F:dynein heavy chain binding"/>
    <property type="evidence" value="ECO:0007669"/>
    <property type="project" value="TreeGrafter"/>
</dbReference>
<organism evidence="12 13">
    <name type="scientific">Mucor lusitanicus CBS 277.49</name>
    <dbReference type="NCBI Taxonomy" id="747725"/>
    <lineage>
        <taxon>Eukaryota</taxon>
        <taxon>Fungi</taxon>
        <taxon>Fungi incertae sedis</taxon>
        <taxon>Mucoromycota</taxon>
        <taxon>Mucoromycotina</taxon>
        <taxon>Mucoromycetes</taxon>
        <taxon>Mucorales</taxon>
        <taxon>Mucorineae</taxon>
        <taxon>Mucoraceae</taxon>
        <taxon>Mucor</taxon>
    </lineage>
</organism>
<reference evidence="12 13" key="1">
    <citation type="submission" date="2015-06" db="EMBL/GenBank/DDBJ databases">
        <title>Expansion of signal transduction pathways in fungi by whole-genome duplication.</title>
        <authorList>
            <consortium name="DOE Joint Genome Institute"/>
            <person name="Corrochano L.M."/>
            <person name="Kuo A."/>
            <person name="Marcet-Houben M."/>
            <person name="Polaino S."/>
            <person name="Salamov A."/>
            <person name="Villalobos J.M."/>
            <person name="Alvarez M.I."/>
            <person name="Avalos J."/>
            <person name="Benito E.P."/>
            <person name="Benoit I."/>
            <person name="Burger G."/>
            <person name="Camino L.P."/>
            <person name="Canovas D."/>
            <person name="Cerda-Olmedo E."/>
            <person name="Cheng J.-F."/>
            <person name="Dominguez A."/>
            <person name="Elias M."/>
            <person name="Eslava A.P."/>
            <person name="Glaser F."/>
            <person name="Grimwood J."/>
            <person name="Gutierrez G."/>
            <person name="Heitman J."/>
            <person name="Henrissat B."/>
            <person name="Iturriaga E.A."/>
            <person name="Lang B.F."/>
            <person name="Lavin J.L."/>
            <person name="Lee S."/>
            <person name="Li W."/>
            <person name="Lindquist E."/>
            <person name="Lopez-Garcia S."/>
            <person name="Luque E.M."/>
            <person name="Marcos A.T."/>
            <person name="Martin J."/>
            <person name="Mccluskey K."/>
            <person name="Medina H.R."/>
            <person name="Miralles-Duran A."/>
            <person name="Miyazaki A."/>
            <person name="Munoz-Torres E."/>
            <person name="Oguiza J.A."/>
            <person name="Ohm R."/>
            <person name="Olmedo M."/>
            <person name="Orejas M."/>
            <person name="Ortiz-Castellanos L."/>
            <person name="Pisabarro A.G."/>
            <person name="Rodriguez-Romero J."/>
            <person name="Ruiz-Herrera J."/>
            <person name="Ruiz-Vazquez R."/>
            <person name="Sanz C."/>
            <person name="Schackwitz W."/>
            <person name="Schmutz J."/>
            <person name="Shahriari M."/>
            <person name="Shelest E."/>
            <person name="Silva-Franco F."/>
            <person name="Soanes D."/>
            <person name="Syed K."/>
            <person name="Tagua V.G."/>
            <person name="Talbot N.J."/>
            <person name="Thon M."/>
            <person name="De Vries R.P."/>
            <person name="Wiebenga A."/>
            <person name="Yadav J.S."/>
            <person name="Braun E.L."/>
            <person name="Baker S."/>
            <person name="Garre V."/>
            <person name="Horwitz B."/>
            <person name="Torres-Martinez S."/>
            <person name="Idnurm A."/>
            <person name="Herrera-Estrella A."/>
            <person name="Gabaldon T."/>
            <person name="Grigoriev I.V."/>
        </authorList>
    </citation>
    <scope>NUCLEOTIDE SEQUENCE [LARGE SCALE GENOMIC DNA]</scope>
    <source>
        <strain evidence="12 13">CBS 277.49</strain>
    </source>
</reference>
<dbReference type="InterPro" id="IPR008467">
    <property type="entry name" value="Dynein1_light_intermed_chain"/>
</dbReference>
<dbReference type="GO" id="GO:0000226">
    <property type="term" value="P:microtubule cytoskeleton organization"/>
    <property type="evidence" value="ECO:0007669"/>
    <property type="project" value="TreeGrafter"/>
</dbReference>
<feature type="compositionally biased region" description="Low complexity" evidence="11">
    <location>
        <begin position="614"/>
        <end position="638"/>
    </location>
</feature>
<dbReference type="GO" id="GO:0005874">
    <property type="term" value="C:microtubule"/>
    <property type="evidence" value="ECO:0007669"/>
    <property type="project" value="UniProtKB-KW"/>
</dbReference>
<evidence type="ECO:0008006" key="14">
    <source>
        <dbReference type="Google" id="ProtNLM"/>
    </source>
</evidence>
<evidence type="ECO:0000256" key="9">
    <source>
        <dbReference type="ARBA" id="ARBA00023175"/>
    </source>
</evidence>
<keyword evidence="7" id="KW-0067">ATP-binding</keyword>
<evidence type="ECO:0000313" key="13">
    <source>
        <dbReference type="Proteomes" id="UP000077051"/>
    </source>
</evidence>
<protein>
    <recommendedName>
        <fullName evidence="14">Dynein light intermediate chain</fullName>
    </recommendedName>
</protein>
<dbReference type="GO" id="GO:0035974">
    <property type="term" value="C:meiotic spindle pole body"/>
    <property type="evidence" value="ECO:0007669"/>
    <property type="project" value="TreeGrafter"/>
</dbReference>
<dbReference type="GO" id="GO:0007018">
    <property type="term" value="P:microtubule-based movement"/>
    <property type="evidence" value="ECO:0007669"/>
    <property type="project" value="InterPro"/>
</dbReference>
<dbReference type="InterPro" id="IPR022780">
    <property type="entry name" value="Dynein_light_int_chain"/>
</dbReference>
<dbReference type="AlphaFoldDB" id="A0A168LZL3"/>
<dbReference type="Proteomes" id="UP000077051">
    <property type="component" value="Unassembled WGS sequence"/>
</dbReference>
<feature type="region of interest" description="Disordered" evidence="11">
    <location>
        <begin position="613"/>
        <end position="684"/>
    </location>
</feature>
<feature type="region of interest" description="Disordered" evidence="11">
    <location>
        <begin position="493"/>
        <end position="530"/>
    </location>
</feature>
<comment type="subcellular location">
    <subcellularLocation>
        <location evidence="1">Cytoplasm</location>
        <location evidence="1">Cytoskeleton</location>
    </subcellularLocation>
</comment>
<dbReference type="VEuPathDB" id="FungiDB:MUCCIDRAFT_160939"/>
<dbReference type="GO" id="GO:0005868">
    <property type="term" value="C:cytoplasmic dynein complex"/>
    <property type="evidence" value="ECO:0007669"/>
    <property type="project" value="InterPro"/>
</dbReference>
<dbReference type="Gene3D" id="3.40.50.300">
    <property type="entry name" value="P-loop containing nucleotide triphosphate hydrolases"/>
    <property type="match status" value="1"/>
</dbReference>
<dbReference type="SUPFAM" id="SSF52540">
    <property type="entry name" value="P-loop containing nucleoside triphosphate hydrolases"/>
    <property type="match status" value="1"/>
</dbReference>
<comment type="similarity">
    <text evidence="2">Belongs to the dynein light intermediate chain family.</text>
</comment>
<keyword evidence="3" id="KW-0813">Transport</keyword>
<evidence type="ECO:0000256" key="6">
    <source>
        <dbReference type="ARBA" id="ARBA00022741"/>
    </source>
</evidence>
<keyword evidence="6" id="KW-0547">Nucleotide-binding</keyword>
<dbReference type="GO" id="GO:0005524">
    <property type="term" value="F:ATP binding"/>
    <property type="evidence" value="ECO:0007669"/>
    <property type="project" value="UniProtKB-KW"/>
</dbReference>
<evidence type="ECO:0000256" key="8">
    <source>
        <dbReference type="ARBA" id="ARBA00023017"/>
    </source>
</evidence>
<keyword evidence="13" id="KW-1185">Reference proteome</keyword>
<dbReference type="Pfam" id="PF05783">
    <property type="entry name" value="DLIC"/>
    <property type="match status" value="3"/>
</dbReference>
<dbReference type="OrthoDB" id="27603at2759"/>
<feature type="compositionally biased region" description="Low complexity" evidence="11">
    <location>
        <begin position="513"/>
        <end position="530"/>
    </location>
</feature>
<dbReference type="STRING" id="747725.A0A168LZL3"/>
<keyword evidence="9" id="KW-0505">Motor protein</keyword>
<feature type="region of interest" description="Disordered" evidence="11">
    <location>
        <begin position="1"/>
        <end position="20"/>
    </location>
</feature>
<dbReference type="InterPro" id="IPR027417">
    <property type="entry name" value="P-loop_NTPase"/>
</dbReference>